<gene>
    <name evidence="1" type="ORF">MERR_LOCUS44755</name>
</gene>
<dbReference type="OrthoDB" id="414945at2759"/>
<dbReference type="Proteomes" id="UP000467841">
    <property type="component" value="Unassembled WGS sequence"/>
</dbReference>
<accession>A0A6D2KW37</accession>
<sequence>MGFTVKELKWNRALLSCFGIQHENPIVLFCDSQAALHIAANPVFHERTKHLERDCHFVRNEIVAGVLATAKVHTSEQLADVLTKALSVSQLSWAFSIYMRQLEGEYWAVSCK</sequence>
<evidence type="ECO:0008006" key="3">
    <source>
        <dbReference type="Google" id="ProtNLM"/>
    </source>
</evidence>
<protein>
    <recommendedName>
        <fullName evidence="3">Reverse transcriptase Ty1/copia-type domain-containing protein</fullName>
    </recommendedName>
</protein>
<dbReference type="PANTHER" id="PTHR11439">
    <property type="entry name" value="GAG-POL-RELATED RETROTRANSPOSON"/>
    <property type="match status" value="1"/>
</dbReference>
<organism evidence="1 2">
    <name type="scientific">Microthlaspi erraticum</name>
    <dbReference type="NCBI Taxonomy" id="1685480"/>
    <lineage>
        <taxon>Eukaryota</taxon>
        <taxon>Viridiplantae</taxon>
        <taxon>Streptophyta</taxon>
        <taxon>Embryophyta</taxon>
        <taxon>Tracheophyta</taxon>
        <taxon>Spermatophyta</taxon>
        <taxon>Magnoliopsida</taxon>
        <taxon>eudicotyledons</taxon>
        <taxon>Gunneridae</taxon>
        <taxon>Pentapetalae</taxon>
        <taxon>rosids</taxon>
        <taxon>malvids</taxon>
        <taxon>Brassicales</taxon>
        <taxon>Brassicaceae</taxon>
        <taxon>Coluteocarpeae</taxon>
        <taxon>Microthlaspi</taxon>
    </lineage>
</organism>
<reference evidence="1" key="1">
    <citation type="submission" date="2020-01" db="EMBL/GenBank/DDBJ databases">
        <authorList>
            <person name="Mishra B."/>
        </authorList>
    </citation>
    <scope>NUCLEOTIDE SEQUENCE [LARGE SCALE GENOMIC DNA]</scope>
</reference>
<keyword evidence="2" id="KW-1185">Reference proteome</keyword>
<dbReference type="AlphaFoldDB" id="A0A6D2KW37"/>
<dbReference type="CDD" id="cd09272">
    <property type="entry name" value="RNase_HI_RT_Ty1"/>
    <property type="match status" value="1"/>
</dbReference>
<name>A0A6D2KW37_9BRAS</name>
<evidence type="ECO:0000313" key="2">
    <source>
        <dbReference type="Proteomes" id="UP000467841"/>
    </source>
</evidence>
<dbReference type="PANTHER" id="PTHR11439:SF511">
    <property type="match status" value="1"/>
</dbReference>
<proteinExistence type="predicted"/>
<evidence type="ECO:0000313" key="1">
    <source>
        <dbReference type="EMBL" id="CAA7057519.1"/>
    </source>
</evidence>
<comment type="caution">
    <text evidence="1">The sequence shown here is derived from an EMBL/GenBank/DDBJ whole genome shotgun (WGS) entry which is preliminary data.</text>
</comment>
<dbReference type="EMBL" id="CACVBM020001695">
    <property type="protein sequence ID" value="CAA7057519.1"/>
    <property type="molecule type" value="Genomic_DNA"/>
</dbReference>